<reference evidence="2" key="1">
    <citation type="submission" date="2020-10" db="EMBL/GenBank/DDBJ databases">
        <authorList>
            <person name="Castelo-Branco R."/>
            <person name="Eusebio N."/>
            <person name="Adriana R."/>
            <person name="Vieira A."/>
            <person name="Brugerolle De Fraissinette N."/>
            <person name="Rezende De Castro R."/>
            <person name="Schneider M.P."/>
            <person name="Vasconcelos V."/>
            <person name="Leao P.N."/>
        </authorList>
    </citation>
    <scope>NUCLEOTIDE SEQUENCE</scope>
    <source>
        <strain evidence="2">LEGE 11479</strain>
    </source>
</reference>
<dbReference type="InterPro" id="IPR035994">
    <property type="entry name" value="Nucleoside_phosphorylase_sf"/>
</dbReference>
<dbReference type="GO" id="GO:0009116">
    <property type="term" value="P:nucleoside metabolic process"/>
    <property type="evidence" value="ECO:0007669"/>
    <property type="project" value="InterPro"/>
</dbReference>
<keyword evidence="2" id="KW-0378">Hydrolase</keyword>
<dbReference type="EMBL" id="JADEXP010000012">
    <property type="protein sequence ID" value="MBE9065568.1"/>
    <property type="molecule type" value="Genomic_DNA"/>
</dbReference>
<dbReference type="Gene3D" id="3.40.630.100">
    <property type="entry name" value="Poly-gamma-glutamate hydrolase, zinc-binding motif"/>
    <property type="match status" value="1"/>
</dbReference>
<name>A0A928X1Z4_LEPEC</name>
<dbReference type="Proteomes" id="UP000615026">
    <property type="component" value="Unassembled WGS sequence"/>
</dbReference>
<gene>
    <name evidence="2" type="ORF">IQ260_02755</name>
</gene>
<sequence>MTFDLQSIVSRRQAFNQITFSLIRFVEAQGLTDDLIQALYQEYPYNRQLSEFVDALRRKKASSFQYAIFAIHGGKIQPETTEVAEVLAGEKHSFYTFEGLKPGYNYPLYVPSHLFDEPHALELAGKVDTVISINGCKGEDSFIRLGGLDKVLQKNMRQQLLSAGFQVSETAPEGHRGLDPNNICNRGKSGQGVQIELSRGLRDRLPTEDDIFEQLVRALNRPLEHEFDEPLRRVDKPSSTVDVLVITSAPGEQDALFKCIDSYKESQYEASRQWECKQLDDDTYYCRYFTCESGERIKVASLDTLDQGMNQAAIYASIFIKQLKPKCVAIVGICAGDQEQVYLGDIIVAEKLFHVRRFGDNKTYNLTSSWLRKIKVYDTENDYLEWQSNLCMTRPIGYKYQSYWLLHTLLMHEKNAQENPHPANHPDRDKRCPNYRAVVNYLKSDKWVAWEESQLRLKQEGRNVIKRELALERNSIADILRQERSYPRVFIRPVGTGVDLVEEENFFRKMREEQRQHYVAAYDMEGYAVAEAAWTGNITKMIFVKSVSDFAGSKRRDGHFREYACSASATFLIHFLKHNFSAD</sequence>
<accession>A0A928X1Z4</accession>
<dbReference type="GO" id="GO:0019284">
    <property type="term" value="P:L-methionine salvage from S-adenosylmethionine"/>
    <property type="evidence" value="ECO:0007669"/>
    <property type="project" value="TreeGrafter"/>
</dbReference>
<proteinExistence type="predicted"/>
<keyword evidence="3" id="KW-1185">Reference proteome</keyword>
<evidence type="ECO:0000313" key="3">
    <source>
        <dbReference type="Proteomes" id="UP000615026"/>
    </source>
</evidence>
<feature type="domain" description="Effector-associated" evidence="1">
    <location>
        <begin position="7"/>
        <end position="56"/>
    </location>
</feature>
<dbReference type="GO" id="GO:0008782">
    <property type="term" value="F:adenosylhomocysteine nucleosidase activity"/>
    <property type="evidence" value="ECO:0007669"/>
    <property type="project" value="TreeGrafter"/>
</dbReference>
<dbReference type="Gene3D" id="3.40.50.1580">
    <property type="entry name" value="Nucleoside phosphorylase domain"/>
    <property type="match status" value="1"/>
</dbReference>
<organism evidence="2 3">
    <name type="scientific">Leptolyngbya cf. ectocarpi LEGE 11479</name>
    <dbReference type="NCBI Taxonomy" id="1828722"/>
    <lineage>
        <taxon>Bacteria</taxon>
        <taxon>Bacillati</taxon>
        <taxon>Cyanobacteriota</taxon>
        <taxon>Cyanophyceae</taxon>
        <taxon>Leptolyngbyales</taxon>
        <taxon>Leptolyngbyaceae</taxon>
        <taxon>Leptolyngbya group</taxon>
        <taxon>Leptolyngbya</taxon>
    </lineage>
</organism>
<dbReference type="PANTHER" id="PTHR46832:SF1">
    <property type="entry name" value="5'-METHYLTHIOADENOSINE_S-ADENOSYLHOMOCYSTEINE NUCLEOSIDASE"/>
    <property type="match status" value="1"/>
</dbReference>
<evidence type="ECO:0000259" key="1">
    <source>
        <dbReference type="Pfam" id="PF19955"/>
    </source>
</evidence>
<evidence type="ECO:0000313" key="2">
    <source>
        <dbReference type="EMBL" id="MBE9065568.1"/>
    </source>
</evidence>
<dbReference type="AlphaFoldDB" id="A0A928X1Z4"/>
<dbReference type="GO" id="GO:0005829">
    <property type="term" value="C:cytosol"/>
    <property type="evidence" value="ECO:0007669"/>
    <property type="project" value="TreeGrafter"/>
</dbReference>
<dbReference type="Pfam" id="PF05908">
    <property type="entry name" value="Gamma_PGA_hydro"/>
    <property type="match status" value="1"/>
</dbReference>
<dbReference type="InterPro" id="IPR038128">
    <property type="entry name" value="Gamma_PGA_hydro_sf"/>
</dbReference>
<comment type="caution">
    <text evidence="2">The sequence shown here is derived from an EMBL/GenBank/DDBJ whole genome shotgun (WGS) entry which is preliminary data.</text>
</comment>
<dbReference type="InterPro" id="IPR008585">
    <property type="entry name" value="Gamma_PGA_hydro"/>
</dbReference>
<dbReference type="Pfam" id="PF19955">
    <property type="entry name" value="EAD1"/>
    <property type="match status" value="1"/>
</dbReference>
<dbReference type="GO" id="GO:0008930">
    <property type="term" value="F:methylthioadenosine nucleosidase activity"/>
    <property type="evidence" value="ECO:0007669"/>
    <property type="project" value="TreeGrafter"/>
</dbReference>
<dbReference type="InterPro" id="IPR045430">
    <property type="entry name" value="EAD1"/>
</dbReference>
<protein>
    <submittedName>
        <fullName evidence="2">Poly-gamma-glutamate hydrolase family protein</fullName>
    </submittedName>
</protein>
<dbReference type="PANTHER" id="PTHR46832">
    <property type="entry name" value="5'-METHYLTHIOADENOSINE/S-ADENOSYLHOMOCYSTEINE NUCLEOSIDASE"/>
    <property type="match status" value="1"/>
</dbReference>
<dbReference type="SUPFAM" id="SSF53167">
    <property type="entry name" value="Purine and uridine phosphorylases"/>
    <property type="match status" value="1"/>
</dbReference>